<feature type="transmembrane region" description="Helical" evidence="10">
    <location>
        <begin position="130"/>
        <end position="147"/>
    </location>
</feature>
<dbReference type="Pfam" id="PF02518">
    <property type="entry name" value="HATPase_c"/>
    <property type="match status" value="1"/>
</dbReference>
<evidence type="ECO:0000313" key="12">
    <source>
        <dbReference type="EMBL" id="MBP2436279.1"/>
    </source>
</evidence>
<feature type="region of interest" description="Disordered" evidence="9">
    <location>
        <begin position="1"/>
        <end position="21"/>
    </location>
</feature>
<keyword evidence="6 12" id="KW-0418">Kinase</keyword>
<feature type="transmembrane region" description="Helical" evidence="10">
    <location>
        <begin position="97"/>
        <end position="123"/>
    </location>
</feature>
<feature type="transmembrane region" description="Helical" evidence="10">
    <location>
        <begin position="37"/>
        <end position="59"/>
    </location>
</feature>
<protein>
    <recommendedName>
        <fullName evidence="2">histidine kinase</fullName>
        <ecNumber evidence="2">2.7.13.3</ecNumber>
    </recommendedName>
</protein>
<evidence type="ECO:0000256" key="10">
    <source>
        <dbReference type="SAM" id="Phobius"/>
    </source>
</evidence>
<dbReference type="SUPFAM" id="SSF55874">
    <property type="entry name" value="ATPase domain of HSP90 chaperone/DNA topoisomerase II/histidine kinase"/>
    <property type="match status" value="1"/>
</dbReference>
<evidence type="ECO:0000313" key="13">
    <source>
        <dbReference type="Proteomes" id="UP001519362"/>
    </source>
</evidence>
<dbReference type="PANTHER" id="PTHR24421">
    <property type="entry name" value="NITRATE/NITRITE SENSOR PROTEIN NARX-RELATED"/>
    <property type="match status" value="1"/>
</dbReference>
<keyword evidence="4" id="KW-0808">Transferase</keyword>
<dbReference type="InterPro" id="IPR050482">
    <property type="entry name" value="Sensor_HK_TwoCompSys"/>
</dbReference>
<reference evidence="12 13" key="1">
    <citation type="submission" date="2021-03" db="EMBL/GenBank/DDBJ databases">
        <title>Sequencing the genomes of 1000 actinobacteria strains.</title>
        <authorList>
            <person name="Klenk H.-P."/>
        </authorList>
    </citation>
    <scope>NUCLEOTIDE SEQUENCE [LARGE SCALE GENOMIC DNA]</scope>
    <source>
        <strain evidence="12 13">DSM 24221</strain>
    </source>
</reference>
<evidence type="ECO:0000256" key="6">
    <source>
        <dbReference type="ARBA" id="ARBA00022777"/>
    </source>
</evidence>
<dbReference type="GO" id="GO:0016301">
    <property type="term" value="F:kinase activity"/>
    <property type="evidence" value="ECO:0007669"/>
    <property type="project" value="UniProtKB-KW"/>
</dbReference>
<dbReference type="Proteomes" id="UP001519362">
    <property type="component" value="Unassembled WGS sequence"/>
</dbReference>
<gene>
    <name evidence="12" type="ORF">JOF34_000865</name>
</gene>
<evidence type="ECO:0000256" key="9">
    <source>
        <dbReference type="SAM" id="MobiDB-lite"/>
    </source>
</evidence>
<evidence type="ECO:0000256" key="7">
    <source>
        <dbReference type="ARBA" id="ARBA00022840"/>
    </source>
</evidence>
<comment type="caution">
    <text evidence="12">The sequence shown here is derived from an EMBL/GenBank/DDBJ whole genome shotgun (WGS) entry which is preliminary data.</text>
</comment>
<keyword evidence="8" id="KW-0902">Two-component regulatory system</keyword>
<keyword evidence="10" id="KW-1133">Transmembrane helix</keyword>
<accession>A0ABS4ZG84</accession>
<keyword evidence="13" id="KW-1185">Reference proteome</keyword>
<dbReference type="InterPro" id="IPR036890">
    <property type="entry name" value="HATPase_C_sf"/>
</dbReference>
<dbReference type="RefSeq" id="WP_165136793.1">
    <property type="nucleotide sequence ID" value="NZ_JAGIOL010000001.1"/>
</dbReference>
<dbReference type="PANTHER" id="PTHR24421:SF10">
    <property type="entry name" value="NITRATE_NITRITE SENSOR PROTEIN NARQ"/>
    <property type="match status" value="1"/>
</dbReference>
<evidence type="ECO:0000259" key="11">
    <source>
        <dbReference type="SMART" id="SM00387"/>
    </source>
</evidence>
<dbReference type="InterPro" id="IPR011712">
    <property type="entry name" value="Sig_transdc_His_kin_sub3_dim/P"/>
</dbReference>
<keyword evidence="7" id="KW-0067">ATP-binding</keyword>
<keyword evidence="10" id="KW-0472">Membrane</keyword>
<feature type="transmembrane region" description="Helical" evidence="10">
    <location>
        <begin position="71"/>
        <end position="91"/>
    </location>
</feature>
<organism evidence="12 13">
    <name type="scientific">Microbacterium amylolyticum</name>
    <dbReference type="NCBI Taxonomy" id="936337"/>
    <lineage>
        <taxon>Bacteria</taxon>
        <taxon>Bacillati</taxon>
        <taxon>Actinomycetota</taxon>
        <taxon>Actinomycetes</taxon>
        <taxon>Micrococcales</taxon>
        <taxon>Microbacteriaceae</taxon>
        <taxon>Microbacterium</taxon>
    </lineage>
</organism>
<dbReference type="CDD" id="cd16917">
    <property type="entry name" value="HATPase_UhpB-NarQ-NarX-like"/>
    <property type="match status" value="1"/>
</dbReference>
<evidence type="ECO:0000256" key="2">
    <source>
        <dbReference type="ARBA" id="ARBA00012438"/>
    </source>
</evidence>
<evidence type="ECO:0000256" key="1">
    <source>
        <dbReference type="ARBA" id="ARBA00000085"/>
    </source>
</evidence>
<evidence type="ECO:0000256" key="4">
    <source>
        <dbReference type="ARBA" id="ARBA00022679"/>
    </source>
</evidence>
<feature type="domain" description="Histidine kinase/HSP90-like ATPase" evidence="11">
    <location>
        <begin position="319"/>
        <end position="412"/>
    </location>
</feature>
<dbReference type="Gene3D" id="1.20.5.1930">
    <property type="match status" value="1"/>
</dbReference>
<evidence type="ECO:0000256" key="8">
    <source>
        <dbReference type="ARBA" id="ARBA00023012"/>
    </source>
</evidence>
<evidence type="ECO:0000256" key="5">
    <source>
        <dbReference type="ARBA" id="ARBA00022741"/>
    </source>
</evidence>
<dbReference type="Pfam" id="PF07730">
    <property type="entry name" value="HisKA_3"/>
    <property type="match status" value="1"/>
</dbReference>
<dbReference type="InterPro" id="IPR003594">
    <property type="entry name" value="HATPase_dom"/>
</dbReference>
<comment type="catalytic activity">
    <reaction evidence="1">
        <text>ATP + protein L-histidine = ADP + protein N-phospho-L-histidine.</text>
        <dbReference type="EC" id="2.7.13.3"/>
    </reaction>
</comment>
<evidence type="ECO:0000256" key="3">
    <source>
        <dbReference type="ARBA" id="ARBA00022553"/>
    </source>
</evidence>
<dbReference type="EC" id="2.7.13.3" evidence="2"/>
<proteinExistence type="predicted"/>
<dbReference type="Gene3D" id="3.30.565.10">
    <property type="entry name" value="Histidine kinase-like ATPase, C-terminal domain"/>
    <property type="match status" value="1"/>
</dbReference>
<keyword evidence="10" id="KW-0812">Transmembrane</keyword>
<dbReference type="EMBL" id="JAGIOL010000001">
    <property type="protein sequence ID" value="MBP2436279.1"/>
    <property type="molecule type" value="Genomic_DNA"/>
</dbReference>
<keyword evidence="5" id="KW-0547">Nucleotide-binding</keyword>
<feature type="transmembrane region" description="Helical" evidence="10">
    <location>
        <begin position="167"/>
        <end position="185"/>
    </location>
</feature>
<sequence>MPSLRLPGRAVSADGGASSTRPVEELTGEKLRWWSSLWRYAVVIFGAVMTFSVSTYLLLEVPAIESGESWRTVLPFIDLVFGAAAITLLPLRRRYPAGIAVVTGAMIAVSPAAGAGATMALISLATHGRLIPLIVVGLVWTAAGSVHNITLAPEGWVIPGALWTTPLSWLISAVATAAIGLYIGAHRALIRSLHERALVADHERELVARAAEADERTRIAREMHDVLAHRISLVAMHAGALAYRDDLTRGETRETAGVIQRNASHALTELRGILGVLRATDGSGVEPPQPTLSQLHALIDDAGPDVTLHAPALNDLPETISRTAYRVVQEALTNARKHAAGSPVVVRIDGKSGGILTIDVTNAPAPDAPRGEGTGMGLAGLAERVVLAGGTIEHGETSSGGFRVRALLPWETEGDE</sequence>
<keyword evidence="3" id="KW-0597">Phosphoprotein</keyword>
<name>A0ABS4ZG84_9MICO</name>
<dbReference type="SMART" id="SM00387">
    <property type="entry name" value="HATPase_c"/>
    <property type="match status" value="1"/>
</dbReference>